<evidence type="ECO:0000313" key="3">
    <source>
        <dbReference type="Proteomes" id="UP000287969"/>
    </source>
</evidence>
<evidence type="ECO:0000313" key="2">
    <source>
        <dbReference type="EMBL" id="QAT60366.1"/>
    </source>
</evidence>
<dbReference type="PANTHER" id="PTHR36833">
    <property type="entry name" value="SLR0610 PROTEIN-RELATED"/>
    <property type="match status" value="1"/>
</dbReference>
<dbReference type="InterPro" id="IPR010390">
    <property type="entry name" value="ABC-2_transporter-like"/>
</dbReference>
<feature type="transmembrane region" description="Helical" evidence="1">
    <location>
        <begin position="147"/>
        <end position="168"/>
    </location>
</feature>
<feature type="transmembrane region" description="Helical" evidence="1">
    <location>
        <begin position="61"/>
        <end position="83"/>
    </location>
</feature>
<dbReference type="Proteomes" id="UP000287969">
    <property type="component" value="Chromosome"/>
</dbReference>
<feature type="transmembrane region" description="Helical" evidence="1">
    <location>
        <begin position="203"/>
        <end position="225"/>
    </location>
</feature>
<feature type="transmembrane region" description="Helical" evidence="1">
    <location>
        <begin position="26"/>
        <end position="49"/>
    </location>
</feature>
<name>A0A410Q8T4_9FIRM</name>
<evidence type="ECO:0000256" key="1">
    <source>
        <dbReference type="SAM" id="Phobius"/>
    </source>
</evidence>
<feature type="transmembrane region" description="Helical" evidence="1">
    <location>
        <begin position="231"/>
        <end position="252"/>
    </location>
</feature>
<keyword evidence="1" id="KW-0812">Transmembrane</keyword>
<protein>
    <submittedName>
        <fullName evidence="2">ABC transporter permease</fullName>
    </submittedName>
</protein>
<dbReference type="RefSeq" id="WP_114219002.1">
    <property type="nucleotide sequence ID" value="NZ_CP035282.1"/>
</dbReference>
<accession>A0A410Q8T4</accession>
<gene>
    <name evidence="2" type="ORF">EQM13_01650</name>
</gene>
<organism evidence="2 3">
    <name type="scientific">Acidilutibacter cellobiosedens</name>
    <dbReference type="NCBI Taxonomy" id="2507161"/>
    <lineage>
        <taxon>Bacteria</taxon>
        <taxon>Bacillati</taxon>
        <taxon>Bacillota</taxon>
        <taxon>Tissierellia</taxon>
        <taxon>Tissierellales</taxon>
        <taxon>Acidilutibacteraceae</taxon>
        <taxon>Acidilutibacter</taxon>
    </lineage>
</organism>
<sequence length="264" mass="31102">MMKKNFRIILMLIRQKLIRQMMHKEVFFGGFFVNLSLFIVQLLFFKIIYSNINVIDGWTQYQIIFFIGTYNLINNIAMMLFYFGINKIPRLIRSGKMDFYLLKPCNSLLYISFENFDFSSFPMVMFSIVIIIYAALMENITLTAQNIILYLCFLILMCILYYDLLVLVRCVAFFTIDISGLENVEWSLTELTMKIPGTAFKSFFKLLFCIIIPYGLISTVPSYMFFHTVDWNSVILVLIIVFVFSAITYFAWKFSVRHYRSASS</sequence>
<dbReference type="Pfam" id="PF06182">
    <property type="entry name" value="ABC2_membrane_6"/>
    <property type="match status" value="1"/>
</dbReference>
<dbReference type="PANTHER" id="PTHR36833:SF1">
    <property type="entry name" value="INTEGRAL MEMBRANE TRANSPORT PROTEIN"/>
    <property type="match status" value="1"/>
</dbReference>
<dbReference type="KEGG" id="spoa:EQM13_01650"/>
<dbReference type="OrthoDB" id="9788195at2"/>
<reference evidence="3" key="1">
    <citation type="submission" date="2019-01" db="EMBL/GenBank/DDBJ databases">
        <title>Draft genomes of a novel of Sporanaerobacter strains.</title>
        <authorList>
            <person name="Ma S."/>
        </authorList>
    </citation>
    <scope>NUCLEOTIDE SEQUENCE [LARGE SCALE GENOMIC DNA]</scope>
    <source>
        <strain evidence="3">NJN-17</strain>
    </source>
</reference>
<dbReference type="EMBL" id="CP035282">
    <property type="protein sequence ID" value="QAT60366.1"/>
    <property type="molecule type" value="Genomic_DNA"/>
</dbReference>
<feature type="transmembrane region" description="Helical" evidence="1">
    <location>
        <begin position="116"/>
        <end position="135"/>
    </location>
</feature>
<keyword evidence="3" id="KW-1185">Reference proteome</keyword>
<proteinExistence type="predicted"/>
<keyword evidence="1" id="KW-0472">Membrane</keyword>
<keyword evidence="1" id="KW-1133">Transmembrane helix</keyword>
<dbReference type="AlphaFoldDB" id="A0A410Q8T4"/>